<protein>
    <submittedName>
        <fullName evidence="3">IS481 family transposase</fullName>
    </submittedName>
</protein>
<dbReference type="KEGG" id="nae:BHE16_09735"/>
<keyword evidence="4" id="KW-1185">Reference proteome</keyword>
<feature type="domain" description="Integrase catalytic" evidence="2">
    <location>
        <begin position="131"/>
        <end position="298"/>
    </location>
</feature>
<dbReference type="InterPro" id="IPR009057">
    <property type="entry name" value="Homeodomain-like_sf"/>
</dbReference>
<accession>A0A1L2ZPC2</accession>
<proteinExistence type="predicted"/>
<dbReference type="GO" id="GO:0015074">
    <property type="term" value="P:DNA integration"/>
    <property type="evidence" value="ECO:0007669"/>
    <property type="project" value="InterPro"/>
</dbReference>
<evidence type="ECO:0000256" key="1">
    <source>
        <dbReference type="SAM" id="MobiDB-lite"/>
    </source>
</evidence>
<dbReference type="Gene3D" id="3.30.420.10">
    <property type="entry name" value="Ribonuclease H-like superfamily/Ribonuclease H"/>
    <property type="match status" value="1"/>
</dbReference>
<dbReference type="InterPro" id="IPR036397">
    <property type="entry name" value="RNaseH_sf"/>
</dbReference>
<dbReference type="Pfam" id="PF13683">
    <property type="entry name" value="rve_3"/>
    <property type="match status" value="1"/>
</dbReference>
<dbReference type="SUPFAM" id="SSF46689">
    <property type="entry name" value="Homeodomain-like"/>
    <property type="match status" value="1"/>
</dbReference>
<dbReference type="InterPro" id="IPR001584">
    <property type="entry name" value="Integrase_cat-core"/>
</dbReference>
<dbReference type="PROSITE" id="PS50994">
    <property type="entry name" value="INTEGRASE"/>
    <property type="match status" value="1"/>
</dbReference>
<dbReference type="PANTHER" id="PTHR35004:SF7">
    <property type="entry name" value="INTEGRASE PROTEIN"/>
    <property type="match status" value="1"/>
</dbReference>
<dbReference type="OrthoDB" id="52928at2"/>
<dbReference type="InterPro" id="IPR047656">
    <property type="entry name" value="IS481-like_transpos"/>
</dbReference>
<dbReference type="EMBL" id="CP018135">
    <property type="protein sequence ID" value="APF41224.1"/>
    <property type="molecule type" value="Genomic_DNA"/>
</dbReference>
<dbReference type="Proteomes" id="UP000183530">
    <property type="component" value="Chromosome"/>
</dbReference>
<dbReference type="RefSeq" id="WP_071894692.1">
    <property type="nucleotide sequence ID" value="NZ_CP018135.1"/>
</dbReference>
<gene>
    <name evidence="3" type="ORF">BHE16_09735</name>
</gene>
<evidence type="ECO:0000313" key="4">
    <source>
        <dbReference type="Proteomes" id="UP000183530"/>
    </source>
</evidence>
<sequence length="390" mass="44381">MSKHRVIVLKIVAKQLTVTDADREYGLSRRQIYRLLARYKQEGLEAVEPRSRKPRSNPAATPEIVRARILSWRQKLSGEGLDAGPVTIAWNLEQEGYRPPSTSTIRRVLHKAGLIIPEPQKRPRSSYIRFEAAQPNETWQSDFTHWRLADGTDVEILNWLDDHSRYLLSCTAHQPVTGNDVVTTFLATTEQHGIPASTLTDNGRVYTARFGGGRNAFEYLLPLLGVHQKNGSPGHPQTQGKIERFHQTLKRWLSVRPVAHTLAELQNQLDQFTEHYNEHRPHRSTNRVTPGTAYRAKPPALPSTPREGHYRLRYDHVAPNGKMSLRHAGGMHHLGIGVTHRGKRILALIDETSVTIVHLDTGEIIATNTINPQRNYWRNEMKKPGRWPGF</sequence>
<feature type="region of interest" description="Disordered" evidence="1">
    <location>
        <begin position="279"/>
        <end position="307"/>
    </location>
</feature>
<dbReference type="SUPFAM" id="SSF53098">
    <property type="entry name" value="Ribonuclease H-like"/>
    <property type="match status" value="1"/>
</dbReference>
<evidence type="ECO:0000259" key="2">
    <source>
        <dbReference type="PROSITE" id="PS50994"/>
    </source>
</evidence>
<dbReference type="AlphaFoldDB" id="A0A1L2ZPC2"/>
<reference evidence="3 4" key="1">
    <citation type="submission" date="2016-11" db="EMBL/GenBank/DDBJ databases">
        <title>Genome sequencing of Zhihengliuella aestuarii B18 antagonistic to Plasmodiophora brassicae.</title>
        <authorList>
            <person name="Luo Y."/>
        </authorList>
    </citation>
    <scope>NUCLEOTIDE SEQUENCE [LARGE SCALE GENOMIC DNA]</scope>
    <source>
        <strain evidence="3 4">B18</strain>
    </source>
</reference>
<name>A0A1L2ZPC2_9MICC</name>
<dbReference type="GO" id="GO:0003676">
    <property type="term" value="F:nucleic acid binding"/>
    <property type="evidence" value="ECO:0007669"/>
    <property type="project" value="InterPro"/>
</dbReference>
<evidence type="ECO:0000313" key="3">
    <source>
        <dbReference type="EMBL" id="APF41224.1"/>
    </source>
</evidence>
<dbReference type="PANTHER" id="PTHR35004">
    <property type="entry name" value="TRANSPOSASE RV3428C-RELATED"/>
    <property type="match status" value="1"/>
</dbReference>
<organism evidence="3 4">
    <name type="scientific">Neomicrococcus aestuarii</name>
    <dbReference type="NCBI Taxonomy" id="556325"/>
    <lineage>
        <taxon>Bacteria</taxon>
        <taxon>Bacillati</taxon>
        <taxon>Actinomycetota</taxon>
        <taxon>Actinomycetes</taxon>
        <taxon>Micrococcales</taxon>
        <taxon>Micrococcaceae</taxon>
        <taxon>Neomicrococcus</taxon>
    </lineage>
</organism>
<dbReference type="NCBIfam" id="NF033577">
    <property type="entry name" value="transpos_IS481"/>
    <property type="match status" value="1"/>
</dbReference>
<dbReference type="InterPro" id="IPR012337">
    <property type="entry name" value="RNaseH-like_sf"/>
</dbReference>
<dbReference type="Pfam" id="PF13565">
    <property type="entry name" value="HTH_32"/>
    <property type="match status" value="1"/>
</dbReference>